<dbReference type="Pfam" id="PF07366">
    <property type="entry name" value="SnoaL"/>
    <property type="match status" value="1"/>
</dbReference>
<evidence type="ECO:0008006" key="3">
    <source>
        <dbReference type="Google" id="ProtNLM"/>
    </source>
</evidence>
<dbReference type="SUPFAM" id="SSF54427">
    <property type="entry name" value="NTF2-like"/>
    <property type="match status" value="1"/>
</dbReference>
<protein>
    <recommendedName>
        <fullName evidence="3">Ester cyclase</fullName>
    </recommendedName>
</protein>
<keyword evidence="2" id="KW-1185">Reference proteome</keyword>
<sequence>MDSDALRDFYRRYLACCNDRRFGDLAEFVDPEVRINGIDQGFDRYVAGLRAMVEPFPGYRWKVRHLLVDGDRLSAHFTDTGVHTGGAAPTGRAVDTQEFAVYRIADGKIVEVWGAWVMAGSSVLTQLPGA</sequence>
<dbReference type="RefSeq" id="WP_212992812.1">
    <property type="nucleotide sequence ID" value="NZ_BAABEA010000055.1"/>
</dbReference>
<proteinExistence type="predicted"/>
<gene>
    <name evidence="1" type="ORF">Aau02nite_69470</name>
</gene>
<dbReference type="Gene3D" id="3.10.450.50">
    <property type="match status" value="1"/>
</dbReference>
<evidence type="ECO:0000313" key="1">
    <source>
        <dbReference type="EMBL" id="GIM76149.1"/>
    </source>
</evidence>
<organism evidence="1 2">
    <name type="scientific">Actinoplanes auranticolor</name>
    <dbReference type="NCBI Taxonomy" id="47988"/>
    <lineage>
        <taxon>Bacteria</taxon>
        <taxon>Bacillati</taxon>
        <taxon>Actinomycetota</taxon>
        <taxon>Actinomycetes</taxon>
        <taxon>Micromonosporales</taxon>
        <taxon>Micromonosporaceae</taxon>
        <taxon>Actinoplanes</taxon>
    </lineage>
</organism>
<comment type="caution">
    <text evidence="1">The sequence shown here is derived from an EMBL/GenBank/DDBJ whole genome shotgun (WGS) entry which is preliminary data.</text>
</comment>
<dbReference type="EMBL" id="BOQL01000061">
    <property type="protein sequence ID" value="GIM76149.1"/>
    <property type="molecule type" value="Genomic_DNA"/>
</dbReference>
<name>A0A919VRK5_9ACTN</name>
<dbReference type="PANTHER" id="PTHR38436:SF1">
    <property type="entry name" value="ESTER CYCLASE"/>
    <property type="match status" value="1"/>
</dbReference>
<reference evidence="1" key="1">
    <citation type="submission" date="2021-03" db="EMBL/GenBank/DDBJ databases">
        <title>Whole genome shotgun sequence of Actinoplanes auranticolor NBRC 12245.</title>
        <authorList>
            <person name="Komaki H."/>
            <person name="Tamura T."/>
        </authorList>
    </citation>
    <scope>NUCLEOTIDE SEQUENCE</scope>
    <source>
        <strain evidence="1">NBRC 12245</strain>
    </source>
</reference>
<dbReference type="GO" id="GO:0030638">
    <property type="term" value="P:polyketide metabolic process"/>
    <property type="evidence" value="ECO:0007669"/>
    <property type="project" value="InterPro"/>
</dbReference>
<dbReference type="PANTHER" id="PTHR38436">
    <property type="entry name" value="POLYKETIDE CYCLASE SNOAL-LIKE DOMAIN"/>
    <property type="match status" value="1"/>
</dbReference>
<dbReference type="InterPro" id="IPR009959">
    <property type="entry name" value="Cyclase_SnoaL-like"/>
</dbReference>
<dbReference type="Proteomes" id="UP000681340">
    <property type="component" value="Unassembled WGS sequence"/>
</dbReference>
<evidence type="ECO:0000313" key="2">
    <source>
        <dbReference type="Proteomes" id="UP000681340"/>
    </source>
</evidence>
<accession>A0A919VRK5</accession>
<dbReference type="InterPro" id="IPR032710">
    <property type="entry name" value="NTF2-like_dom_sf"/>
</dbReference>
<dbReference type="AlphaFoldDB" id="A0A919VRK5"/>